<dbReference type="SUPFAM" id="SSF53335">
    <property type="entry name" value="S-adenosyl-L-methionine-dependent methyltransferases"/>
    <property type="match status" value="1"/>
</dbReference>
<organism evidence="1">
    <name type="scientific">freshwater metagenome</name>
    <dbReference type="NCBI Taxonomy" id="449393"/>
    <lineage>
        <taxon>unclassified sequences</taxon>
        <taxon>metagenomes</taxon>
        <taxon>ecological metagenomes</taxon>
    </lineage>
</organism>
<gene>
    <name evidence="1" type="ORF">UFOPK2310_00840</name>
</gene>
<name>A0A6J6MRB7_9ZZZZ</name>
<sequence length="170" mass="19167">MALGVIPHVWDDNAFVAGMDTFVRPGGRLILQFRNSLFSMFTFNRLTKDFILDELLVGVPDAIRGIVATDLDARLAVDKPPVRTRPTGDGYDEILSRFHNPFELAQVVEQHGFSGVKYHWYNYHPAYPMIADQIDARAYREAQVALEHEGTWRGMFLCSAGIIEAVKDPA</sequence>
<dbReference type="AlphaFoldDB" id="A0A6J6MRB7"/>
<dbReference type="Gene3D" id="3.40.50.150">
    <property type="entry name" value="Vaccinia Virus protein VP39"/>
    <property type="match status" value="1"/>
</dbReference>
<dbReference type="InterPro" id="IPR029063">
    <property type="entry name" value="SAM-dependent_MTases_sf"/>
</dbReference>
<accession>A0A6J6MRB7</accession>
<dbReference type="EMBL" id="CAEZWW010000090">
    <property type="protein sequence ID" value="CAB4674973.1"/>
    <property type="molecule type" value="Genomic_DNA"/>
</dbReference>
<proteinExistence type="predicted"/>
<protein>
    <submittedName>
        <fullName evidence="1">Unannotated protein</fullName>
    </submittedName>
</protein>
<evidence type="ECO:0000313" key="1">
    <source>
        <dbReference type="EMBL" id="CAB4674973.1"/>
    </source>
</evidence>
<reference evidence="1" key="1">
    <citation type="submission" date="2020-05" db="EMBL/GenBank/DDBJ databases">
        <authorList>
            <person name="Chiriac C."/>
            <person name="Salcher M."/>
            <person name="Ghai R."/>
            <person name="Kavagutti S V."/>
        </authorList>
    </citation>
    <scope>NUCLEOTIDE SEQUENCE</scope>
</reference>